<accession>A0A9X0DMI4</accession>
<dbReference type="EMBL" id="JAPEIS010000003">
    <property type="protein sequence ID" value="KAJ8067635.1"/>
    <property type="molecule type" value="Genomic_DNA"/>
</dbReference>
<gene>
    <name evidence="1" type="ORF">OCU04_003244</name>
</gene>
<dbReference type="Proteomes" id="UP001152300">
    <property type="component" value="Unassembled WGS sequence"/>
</dbReference>
<organism evidence="1 2">
    <name type="scientific">Sclerotinia nivalis</name>
    <dbReference type="NCBI Taxonomy" id="352851"/>
    <lineage>
        <taxon>Eukaryota</taxon>
        <taxon>Fungi</taxon>
        <taxon>Dikarya</taxon>
        <taxon>Ascomycota</taxon>
        <taxon>Pezizomycotina</taxon>
        <taxon>Leotiomycetes</taxon>
        <taxon>Helotiales</taxon>
        <taxon>Sclerotiniaceae</taxon>
        <taxon>Sclerotinia</taxon>
    </lineage>
</organism>
<protein>
    <submittedName>
        <fullName evidence="1">Uncharacterized protein</fullName>
    </submittedName>
</protein>
<keyword evidence="2" id="KW-1185">Reference proteome</keyword>
<sequence length="140" mass="16331">MELFLGIDLSKRFGMNLRDHRLNMEDPNCYKQRVVISKDQTRPAAVIFSLVKFIRFYINMFFDPSFKFWLTSNLIKFSKQQPNNMQSLSTSPIELRIKIWEYALPGGRNIEIYPAFIGRKRSSEKPSIVNVPLAVIVCPL</sequence>
<reference evidence="1" key="1">
    <citation type="submission" date="2022-11" db="EMBL/GenBank/DDBJ databases">
        <title>Genome Resource of Sclerotinia nivalis Strain SnTB1, a Plant Pathogen Isolated from American Ginseng.</title>
        <authorList>
            <person name="Fan S."/>
        </authorList>
    </citation>
    <scope>NUCLEOTIDE SEQUENCE</scope>
    <source>
        <strain evidence="1">SnTB1</strain>
    </source>
</reference>
<evidence type="ECO:0000313" key="2">
    <source>
        <dbReference type="Proteomes" id="UP001152300"/>
    </source>
</evidence>
<comment type="caution">
    <text evidence="1">The sequence shown here is derived from an EMBL/GenBank/DDBJ whole genome shotgun (WGS) entry which is preliminary data.</text>
</comment>
<dbReference type="OrthoDB" id="3504576at2759"/>
<name>A0A9X0DMI4_9HELO</name>
<proteinExistence type="predicted"/>
<evidence type="ECO:0000313" key="1">
    <source>
        <dbReference type="EMBL" id="KAJ8067635.1"/>
    </source>
</evidence>
<dbReference type="AlphaFoldDB" id="A0A9X0DMI4"/>